<dbReference type="PANTHER" id="PTHR45527:SF1">
    <property type="entry name" value="FATTY ACID SYNTHASE"/>
    <property type="match status" value="1"/>
</dbReference>
<evidence type="ECO:0000313" key="4">
    <source>
        <dbReference type="Proteomes" id="UP001177160"/>
    </source>
</evidence>
<dbReference type="Proteomes" id="UP001177160">
    <property type="component" value="Unassembled WGS sequence"/>
</dbReference>
<dbReference type="Gene3D" id="3.40.50.12780">
    <property type="entry name" value="N-terminal domain of ligase-like"/>
    <property type="match status" value="1"/>
</dbReference>
<dbReference type="InterPro" id="IPR045851">
    <property type="entry name" value="AMP-bd_C_sf"/>
</dbReference>
<evidence type="ECO:0000259" key="1">
    <source>
        <dbReference type="Pfam" id="PF00501"/>
    </source>
</evidence>
<protein>
    <submittedName>
        <fullName evidence="3">AMP-binding protein</fullName>
    </submittedName>
</protein>
<accession>A0ABT2Y7Y3</accession>
<feature type="non-terminal residue" evidence="3">
    <location>
        <position position="1"/>
    </location>
</feature>
<feature type="domain" description="Thioester reductase (TE)" evidence="2">
    <location>
        <begin position="640"/>
        <end position="788"/>
    </location>
</feature>
<comment type="caution">
    <text evidence="3">The sequence shown here is derived from an EMBL/GenBank/DDBJ whole genome shotgun (WGS) entry which is preliminary data.</text>
</comment>
<dbReference type="Gene3D" id="3.40.50.720">
    <property type="entry name" value="NAD(P)-binding Rossmann-like Domain"/>
    <property type="match status" value="1"/>
</dbReference>
<evidence type="ECO:0000259" key="2">
    <source>
        <dbReference type="Pfam" id="PF07993"/>
    </source>
</evidence>
<sequence length="862" mass="98116">DIMIERLYKRIEYLLEQMTSTHVLAEISMLLPEELPNLVTKKVRPLLDIYYQNLEKAMNHIAIIGHEKVTYAKLEVESNQLSHVLNRCEKDIIIISGGKSYESILMMLAAIKAGKPFVFSTVETKDFLDEPLDIHTFSYENESHKCIDYPKNNIMAYYFTSGTTGRKKVAITYEALSNHIDQTPYIQNAQSLTSIPLMSALHFDMSLEEIWVALTHKLTLVLLTEAQFKQPKERKERFEPYGIDGISTTPTVIGLLLEQNPELFKQLKWVVLGGEVLTPALAKRILSYPNIKLYNSYGPTETTIAITSTEIQSFNDISIGQAHPNTQVIIFNESVLPWGEIGEIYVHGLSVSPSVSTIRYKGLEYYQTHDMGYQDEQGRLHFIGRQDRMIKRHGVRIDLNWIDRILQNHPSVIQATSLFEHNQIHTFIKTSQLIDESHLMDYVADHLSPNQRPNRIIQTNQITQEGKLKAKQALKQTRFKPMSLKEKAIHHALSVVLNQNAFYLEDTIANYGADSLSVIQILSILDQYGYELSLGEMASKPIQILLNNTRKRSVEHHYLKLPKQSPQIDLTSTIGLYGANGFLGIHLLDVLIKETQSQIICPLRVTKEVLEHTYAYYFNRPLDLSRIKILPFDTPLGELTVQVVINASGYTKYQGNPSDFDEINVNFVLSLGYQASALKIPLVHISTLGIGAYERVFHEDRKRLRTTFSNPYLTSKAKAELGLCGIPNLQYKVIRVGNLTPSMLTMKPQLIGDNAFMKGLSNLIEHQNSHLFGVDFDITPVDIAAQAILKVMSTNLFIGHVVHPSRYDFDALSKYQALQPKKRSIQSDITNQALLKLGYRYPILSKTYLEQILRIAEKNREL</sequence>
<dbReference type="SUPFAM" id="SSF56801">
    <property type="entry name" value="Acetyl-CoA synthetase-like"/>
    <property type="match status" value="1"/>
</dbReference>
<dbReference type="EMBL" id="JAOVQM010000012">
    <property type="protein sequence ID" value="MCV2232854.1"/>
    <property type="molecule type" value="Genomic_DNA"/>
</dbReference>
<feature type="domain" description="AMP-dependent synthetase/ligase" evidence="1">
    <location>
        <begin position="148"/>
        <end position="352"/>
    </location>
</feature>
<proteinExistence type="predicted"/>
<dbReference type="Gene3D" id="3.30.300.30">
    <property type="match status" value="1"/>
</dbReference>
<dbReference type="SUPFAM" id="SSF51735">
    <property type="entry name" value="NAD(P)-binding Rossmann-fold domains"/>
    <property type="match status" value="1"/>
</dbReference>
<dbReference type="Pfam" id="PF00501">
    <property type="entry name" value="AMP-binding"/>
    <property type="match status" value="1"/>
</dbReference>
<dbReference type="InterPro" id="IPR000873">
    <property type="entry name" value="AMP-dep_synth/lig_dom"/>
</dbReference>
<dbReference type="Pfam" id="PF07993">
    <property type="entry name" value="NAD_binding_4"/>
    <property type="match status" value="1"/>
</dbReference>
<gene>
    <name evidence="3" type="ORF">N7548_08480</name>
</gene>
<dbReference type="InterPro" id="IPR036291">
    <property type="entry name" value="NAD(P)-bd_dom_sf"/>
</dbReference>
<reference evidence="3" key="1">
    <citation type="submission" date="2022-09" db="EMBL/GenBank/DDBJ databases">
        <title>Novel Mycoplasma species identified in domestic and wild animals.</title>
        <authorList>
            <person name="Volokhov D.V."/>
            <person name="Furtak V.A."/>
            <person name="Zagorodnyaya T.A."/>
        </authorList>
    </citation>
    <scope>NUCLEOTIDE SEQUENCE</scope>
    <source>
        <strain evidence="3">Oakley</strain>
    </source>
</reference>
<organism evidence="3 4">
    <name type="scientific">Paracholeplasma manati</name>
    <dbReference type="NCBI Taxonomy" id="591373"/>
    <lineage>
        <taxon>Bacteria</taxon>
        <taxon>Bacillati</taxon>
        <taxon>Mycoplasmatota</taxon>
        <taxon>Mollicutes</taxon>
        <taxon>Acholeplasmatales</taxon>
        <taxon>Acholeplasmataceae</taxon>
        <taxon>Paracholeplasma</taxon>
    </lineage>
</organism>
<dbReference type="InterPro" id="IPR013120">
    <property type="entry name" value="FAR_NAD-bd"/>
</dbReference>
<evidence type="ECO:0000313" key="3">
    <source>
        <dbReference type="EMBL" id="MCV2232854.1"/>
    </source>
</evidence>
<name>A0ABT2Y7Y3_9MOLU</name>
<keyword evidence="4" id="KW-1185">Reference proteome</keyword>
<dbReference type="InterPro" id="IPR042099">
    <property type="entry name" value="ANL_N_sf"/>
</dbReference>
<dbReference type="PANTHER" id="PTHR45527">
    <property type="entry name" value="NONRIBOSOMAL PEPTIDE SYNTHETASE"/>
    <property type="match status" value="1"/>
</dbReference>
<dbReference type="RefSeq" id="WP_263609043.1">
    <property type="nucleotide sequence ID" value="NZ_JAOVQM010000012.1"/>
</dbReference>